<name>A0ABZ1ITP6_9ACTN</name>
<accession>A0ABZ1ITP6</accession>
<evidence type="ECO:0000313" key="1">
    <source>
        <dbReference type="EMBL" id="WTO83648.1"/>
    </source>
</evidence>
<gene>
    <name evidence="1" type="ORF">OHU27_14945</name>
</gene>
<protein>
    <submittedName>
        <fullName evidence="1">Uncharacterized protein</fullName>
    </submittedName>
</protein>
<dbReference type="EMBL" id="CP108125">
    <property type="protein sequence ID" value="WTO83648.1"/>
    <property type="molecule type" value="Genomic_DNA"/>
</dbReference>
<proteinExistence type="predicted"/>
<organism evidence="1 2">
    <name type="scientific">Streptomyces nigra</name>
    <dbReference type="NCBI Taxonomy" id="1827580"/>
    <lineage>
        <taxon>Bacteria</taxon>
        <taxon>Bacillati</taxon>
        <taxon>Actinomycetota</taxon>
        <taxon>Actinomycetes</taxon>
        <taxon>Kitasatosporales</taxon>
        <taxon>Streptomycetaceae</taxon>
        <taxon>Streptomyces</taxon>
    </lineage>
</organism>
<dbReference type="RefSeq" id="WP_406257800.1">
    <property type="nucleotide sequence ID" value="NZ_CP108125.1"/>
</dbReference>
<reference evidence="1 2" key="1">
    <citation type="submission" date="2022-10" db="EMBL/GenBank/DDBJ databases">
        <title>The complete genomes of actinobacterial strains from the NBC collection.</title>
        <authorList>
            <person name="Joergensen T.S."/>
            <person name="Alvarez Arevalo M."/>
            <person name="Sterndorff E.B."/>
            <person name="Faurdal D."/>
            <person name="Vuksanovic O."/>
            <person name="Mourched A.-S."/>
            <person name="Charusanti P."/>
            <person name="Shaw S."/>
            <person name="Blin K."/>
            <person name="Weber T."/>
        </authorList>
    </citation>
    <scope>NUCLEOTIDE SEQUENCE [LARGE SCALE GENOMIC DNA]</scope>
    <source>
        <strain evidence="1 2">NBC_00206</strain>
    </source>
</reference>
<dbReference type="Proteomes" id="UP001622690">
    <property type="component" value="Chromosome"/>
</dbReference>
<evidence type="ECO:0000313" key="2">
    <source>
        <dbReference type="Proteomes" id="UP001622690"/>
    </source>
</evidence>
<keyword evidence="2" id="KW-1185">Reference proteome</keyword>
<sequence length="67" mass="7223">MGGYAAFVVRRPPPTRCCAPGRMRSLRRLAATVDEVLRPGRPRGLRRLAATANDVPRAPDGHAAFVA</sequence>